<dbReference type="PANTHER" id="PTHR10098">
    <property type="entry name" value="RAPSYN-RELATED"/>
    <property type="match status" value="1"/>
</dbReference>
<dbReference type="InterPro" id="IPR019734">
    <property type="entry name" value="TPR_rpt"/>
</dbReference>
<dbReference type="STRING" id="56216.A0A1A6HPX3"/>
<organism evidence="3 4">
    <name type="scientific">Neotoma lepida</name>
    <name type="common">Desert woodrat</name>
    <dbReference type="NCBI Taxonomy" id="56216"/>
    <lineage>
        <taxon>Eukaryota</taxon>
        <taxon>Metazoa</taxon>
        <taxon>Chordata</taxon>
        <taxon>Craniata</taxon>
        <taxon>Vertebrata</taxon>
        <taxon>Euteleostomi</taxon>
        <taxon>Mammalia</taxon>
        <taxon>Eutheria</taxon>
        <taxon>Euarchontoglires</taxon>
        <taxon>Glires</taxon>
        <taxon>Rodentia</taxon>
        <taxon>Myomorpha</taxon>
        <taxon>Muroidea</taxon>
        <taxon>Cricetidae</taxon>
        <taxon>Neotominae</taxon>
        <taxon>Neotoma</taxon>
    </lineage>
</organism>
<feature type="compositionally biased region" description="Pro residues" evidence="2">
    <location>
        <begin position="561"/>
        <end position="588"/>
    </location>
</feature>
<feature type="repeat" description="TPR" evidence="1">
    <location>
        <begin position="474"/>
        <end position="507"/>
    </location>
</feature>
<dbReference type="PANTHER" id="PTHR10098:SF108">
    <property type="entry name" value="TETRATRICOPEPTIDE REPEAT PROTEIN 28"/>
    <property type="match status" value="1"/>
</dbReference>
<dbReference type="FunFam" id="1.25.40.10:FF:000040">
    <property type="entry name" value="Tetratricopeptide repeat domain 28"/>
    <property type="match status" value="1"/>
</dbReference>
<evidence type="ECO:0000313" key="4">
    <source>
        <dbReference type="Proteomes" id="UP000092124"/>
    </source>
</evidence>
<name>A0A1A6HPX3_NEOLE</name>
<evidence type="ECO:0000256" key="1">
    <source>
        <dbReference type="PROSITE-ProRule" id="PRU00339"/>
    </source>
</evidence>
<feature type="repeat" description="TPR" evidence="1">
    <location>
        <begin position="394"/>
        <end position="427"/>
    </location>
</feature>
<feature type="compositionally biased region" description="Acidic residues" evidence="2">
    <location>
        <begin position="650"/>
        <end position="664"/>
    </location>
</feature>
<dbReference type="Gene3D" id="1.25.40.10">
    <property type="entry name" value="Tetratricopeptide repeat domain"/>
    <property type="match status" value="2"/>
</dbReference>
<feature type="compositionally biased region" description="Acidic residues" evidence="2">
    <location>
        <begin position="674"/>
        <end position="693"/>
    </location>
</feature>
<feature type="repeat" description="TPR" evidence="1">
    <location>
        <begin position="434"/>
        <end position="467"/>
    </location>
</feature>
<gene>
    <name evidence="3" type="ORF">A6R68_21497</name>
</gene>
<comment type="caution">
    <text evidence="3">The sequence shown here is derived from an EMBL/GenBank/DDBJ whole genome shotgun (WGS) entry which is preliminary data.</text>
</comment>
<dbReference type="EMBL" id="LZPO01017396">
    <property type="protein sequence ID" value="OBS80301.1"/>
    <property type="molecule type" value="Genomic_DNA"/>
</dbReference>
<dbReference type="Pfam" id="PF13424">
    <property type="entry name" value="TPR_12"/>
    <property type="match status" value="1"/>
</dbReference>
<dbReference type="OrthoDB" id="2423701at2759"/>
<dbReference type="PROSITE" id="PS50005">
    <property type="entry name" value="TPR"/>
    <property type="match status" value="3"/>
</dbReference>
<dbReference type="Proteomes" id="UP000092124">
    <property type="component" value="Unassembled WGS sequence"/>
</dbReference>
<dbReference type="AlphaFoldDB" id="A0A1A6HPX3"/>
<dbReference type="SUPFAM" id="SSF48452">
    <property type="entry name" value="TPR-like"/>
    <property type="match status" value="2"/>
</dbReference>
<dbReference type="SMART" id="SM00028">
    <property type="entry name" value="TPR"/>
    <property type="match status" value="6"/>
</dbReference>
<reference evidence="3 4" key="1">
    <citation type="submission" date="2016-06" db="EMBL/GenBank/DDBJ databases">
        <title>The Draft Genome Sequence and Annotation of the Desert Woodrat Neotoma lepida.</title>
        <authorList>
            <person name="Campbell M."/>
            <person name="Oakeson K.F."/>
            <person name="Yandell M."/>
            <person name="Halpert J.R."/>
            <person name="Dearing D."/>
        </authorList>
    </citation>
    <scope>NUCLEOTIDE SEQUENCE [LARGE SCALE GENOMIC DNA]</scope>
    <source>
        <strain evidence="3">417</strain>
        <tissue evidence="3">Liver</tissue>
    </source>
</reference>
<keyword evidence="1" id="KW-0802">TPR repeat</keyword>
<accession>A0A1A6HPX3</accession>
<evidence type="ECO:0008006" key="5">
    <source>
        <dbReference type="Google" id="ProtNLM"/>
    </source>
</evidence>
<feature type="region of interest" description="Disordered" evidence="2">
    <location>
        <begin position="650"/>
        <end position="699"/>
    </location>
</feature>
<feature type="region of interest" description="Disordered" evidence="2">
    <location>
        <begin position="550"/>
        <end position="624"/>
    </location>
</feature>
<protein>
    <recommendedName>
        <fullName evidence="5">Tetratricopeptide repeat protein 28</fullName>
    </recommendedName>
</protein>
<evidence type="ECO:0000256" key="2">
    <source>
        <dbReference type="SAM" id="MobiDB-lite"/>
    </source>
</evidence>
<sequence>MMCDVEFDIGAEIEVIKRELLARERTRDKPLVMELPLPKEACVELLHPTKYEAANSSNSHRLFQKELIRINLAASATNGHRLPGVLAYFRQGVALQYLGRHADALAAFASGLAQDPKSLQLLVGMVEAAMKSPMRDTLEPTYQQLQKMKLDKSPFVVVSVVGQELLTAGHHGASVVVLEAALKIGTCSLKLRGSVFSALSSAHWSLGNTEKSTGYMQQDLDVAKTLGDHTGECRAHGNLGSAFFSKGNYREALTNHRHQLVLAMKLKDREVSTVQVSSDQVPRVQAPTVQVPTIQVLTVKVPILQAPTVQVLTDQAPTVQVSTVQVSTVQVIRGALFIVLTDTQPENCRHIKRHWLLYKGKGEFTPSPPPHFFVKLLQLQVSTLVIAVAKVAASSALSSLGHVYTAIGDYPNALASHKQCVLLAKQSKDELSEARELGNMGAVYIAMGDFENAVQCHEQHLQIAKDLGSKREEARAYSNLGSAYHYRRNFDKAMSYHNCVLELAQELMEKSIEMRAYAGLGHAARCMQDLERAKQYHEQQLGIAEDLKDRAAEGRASSNLAPPPSSPHRPLPYTPALCPTPPPAPTSPSNPSISSSVMKVCAELSSSSSRREQVGGSSLELTLTPGVHYGSSVKEALYSMLLLLTMTDDGDGGDGGDDDDDGDNYDSGGGGRDDDGDDDDDENDNGGGGDDDVVVPIVT</sequence>
<dbReference type="Pfam" id="PF13176">
    <property type="entry name" value="TPR_7"/>
    <property type="match status" value="3"/>
</dbReference>
<proteinExistence type="predicted"/>
<keyword evidence="4" id="KW-1185">Reference proteome</keyword>
<dbReference type="InterPro" id="IPR011990">
    <property type="entry name" value="TPR-like_helical_dom_sf"/>
</dbReference>
<evidence type="ECO:0000313" key="3">
    <source>
        <dbReference type="EMBL" id="OBS80301.1"/>
    </source>
</evidence>